<gene>
    <name evidence="1" type="ORF">NUW58_g9434</name>
</gene>
<reference evidence="1" key="1">
    <citation type="submission" date="2022-10" db="EMBL/GenBank/DDBJ databases">
        <title>Genome Sequence of Xylaria curta.</title>
        <authorList>
            <person name="Buettner E."/>
        </authorList>
    </citation>
    <scope>NUCLEOTIDE SEQUENCE</scope>
    <source>
        <strain evidence="1">Babe10</strain>
    </source>
</reference>
<accession>A0ACC1MWI4</accession>
<comment type="caution">
    <text evidence="1">The sequence shown here is derived from an EMBL/GenBank/DDBJ whole genome shotgun (WGS) entry which is preliminary data.</text>
</comment>
<keyword evidence="2" id="KW-1185">Reference proteome</keyword>
<protein>
    <submittedName>
        <fullName evidence="1">Uncharacterized protein</fullName>
    </submittedName>
</protein>
<dbReference type="Proteomes" id="UP001143856">
    <property type="component" value="Unassembled WGS sequence"/>
</dbReference>
<evidence type="ECO:0000313" key="2">
    <source>
        <dbReference type="Proteomes" id="UP001143856"/>
    </source>
</evidence>
<proteinExistence type="predicted"/>
<organism evidence="1 2">
    <name type="scientific">Xylaria curta</name>
    <dbReference type="NCBI Taxonomy" id="42375"/>
    <lineage>
        <taxon>Eukaryota</taxon>
        <taxon>Fungi</taxon>
        <taxon>Dikarya</taxon>
        <taxon>Ascomycota</taxon>
        <taxon>Pezizomycotina</taxon>
        <taxon>Sordariomycetes</taxon>
        <taxon>Xylariomycetidae</taxon>
        <taxon>Xylariales</taxon>
        <taxon>Xylariaceae</taxon>
        <taxon>Xylaria</taxon>
    </lineage>
</organism>
<dbReference type="EMBL" id="JAPDGR010003405">
    <property type="protein sequence ID" value="KAJ2971375.1"/>
    <property type="molecule type" value="Genomic_DNA"/>
</dbReference>
<sequence length="135" mass="15095">MRPFVPPLQYTKGGSKHAARIPSSVWGYGRGTAGMSWERGELMPEKKPAVHRLTTTAIDQLKHGANTTPYQCRTSAQRHQVCESNGSGGRVGRLQHLRLELRILYVHSGNAEEHRDRIEDLFSWVMCVAVGQAVM</sequence>
<evidence type="ECO:0000313" key="1">
    <source>
        <dbReference type="EMBL" id="KAJ2971375.1"/>
    </source>
</evidence>
<name>A0ACC1MWI4_9PEZI</name>